<keyword evidence="3" id="KW-1185">Reference proteome</keyword>
<keyword evidence="1" id="KW-1133">Transmembrane helix</keyword>
<evidence type="ECO:0000313" key="3">
    <source>
        <dbReference type="Proteomes" id="UP000553209"/>
    </source>
</evidence>
<organism evidence="2 3">
    <name type="scientific">Nocardiopsis alborubida</name>
    <dbReference type="NCBI Taxonomy" id="146802"/>
    <lineage>
        <taxon>Bacteria</taxon>
        <taxon>Bacillati</taxon>
        <taxon>Actinomycetota</taxon>
        <taxon>Actinomycetes</taxon>
        <taxon>Streptosporangiales</taxon>
        <taxon>Nocardiopsidaceae</taxon>
        <taxon>Nocardiopsis</taxon>
    </lineage>
</organism>
<dbReference type="EMBL" id="JAAXPG010000001">
    <property type="protein sequence ID" value="NKY96132.1"/>
    <property type="molecule type" value="Genomic_DNA"/>
</dbReference>
<protein>
    <submittedName>
        <fullName evidence="2">Uncharacterized protein</fullName>
    </submittedName>
</protein>
<name>A0A7X6M7K1_9ACTN</name>
<dbReference type="Proteomes" id="UP000553209">
    <property type="component" value="Unassembled WGS sequence"/>
</dbReference>
<dbReference type="AlphaFoldDB" id="A0A7X6M7K1"/>
<evidence type="ECO:0000313" key="2">
    <source>
        <dbReference type="EMBL" id="NKY96132.1"/>
    </source>
</evidence>
<gene>
    <name evidence="2" type="ORF">HGB44_00325</name>
</gene>
<evidence type="ECO:0000256" key="1">
    <source>
        <dbReference type="SAM" id="Phobius"/>
    </source>
</evidence>
<keyword evidence="1" id="KW-0472">Membrane</keyword>
<proteinExistence type="predicted"/>
<comment type="caution">
    <text evidence="2">The sequence shown here is derived from an EMBL/GenBank/DDBJ whole genome shotgun (WGS) entry which is preliminary data.</text>
</comment>
<accession>A0A7X6M7K1</accession>
<keyword evidence="1" id="KW-0812">Transmembrane</keyword>
<reference evidence="2 3" key="1">
    <citation type="submission" date="2020-04" db="EMBL/GenBank/DDBJ databases">
        <title>MicrobeNet Type strains.</title>
        <authorList>
            <person name="Nicholson A.C."/>
        </authorList>
    </citation>
    <scope>NUCLEOTIDE SEQUENCE [LARGE SCALE GENOMIC DNA]</scope>
    <source>
        <strain evidence="2 3">ATCC 23612</strain>
    </source>
</reference>
<feature type="transmembrane region" description="Helical" evidence="1">
    <location>
        <begin position="22"/>
        <end position="44"/>
    </location>
</feature>
<sequence>MPYGYAASSGGTLAVTGLATGYLWLVVTGFVLVVAGALLVRVSFRRDRGPLER</sequence>
<dbReference type="RefSeq" id="WP_168443867.1">
    <property type="nucleotide sequence ID" value="NZ_JAAXPG010000001.1"/>
</dbReference>